<keyword evidence="2" id="KW-0456">Lyase</keyword>
<dbReference type="Pfam" id="PF05426">
    <property type="entry name" value="Alginate_lyase"/>
    <property type="match status" value="1"/>
</dbReference>
<organism evidence="5 6">
    <name type="scientific">Sporothrix curviconia</name>
    <dbReference type="NCBI Taxonomy" id="1260050"/>
    <lineage>
        <taxon>Eukaryota</taxon>
        <taxon>Fungi</taxon>
        <taxon>Dikarya</taxon>
        <taxon>Ascomycota</taxon>
        <taxon>Pezizomycotina</taxon>
        <taxon>Sordariomycetes</taxon>
        <taxon>Sordariomycetidae</taxon>
        <taxon>Ophiostomatales</taxon>
        <taxon>Ophiostomataceae</taxon>
        <taxon>Sporothrix</taxon>
    </lineage>
</organism>
<evidence type="ECO:0000256" key="3">
    <source>
        <dbReference type="SAM" id="MobiDB-lite"/>
    </source>
</evidence>
<feature type="region of interest" description="Disordered" evidence="3">
    <location>
        <begin position="397"/>
        <end position="428"/>
    </location>
</feature>
<dbReference type="InterPro" id="IPR008929">
    <property type="entry name" value="Chondroitin_lyas"/>
</dbReference>
<evidence type="ECO:0000256" key="1">
    <source>
        <dbReference type="ARBA" id="ARBA00022729"/>
    </source>
</evidence>
<feature type="domain" description="Alginate lyase" evidence="4">
    <location>
        <begin position="61"/>
        <end position="360"/>
    </location>
</feature>
<evidence type="ECO:0000256" key="2">
    <source>
        <dbReference type="ARBA" id="ARBA00023239"/>
    </source>
</evidence>
<dbReference type="InterPro" id="IPR008397">
    <property type="entry name" value="Alginate_lyase_dom"/>
</dbReference>
<dbReference type="Gene3D" id="1.50.10.100">
    <property type="entry name" value="Chondroitin AC/alginate lyase"/>
    <property type="match status" value="1"/>
</dbReference>
<dbReference type="Proteomes" id="UP001642405">
    <property type="component" value="Unassembled WGS sequence"/>
</dbReference>
<sequence length="428" mass="46206">MVDHIPQTVTLDGRELAALKARLQNTDRAAAESDAAAAPLRAALTLLTKEADGWLTQGPWSVTDKAKAGPSGNIHDYVSQAPYWWPDPARASEGGRPYIERDGQKNPEVLTYTDRVYLEKVFRSAYVLALAYYYTDDARYAAHAARVLRTWFVAPATAMRPHLNHAQLIPGINTGRAIGIIDFSQAYASVLDAAVLLAAKTTSGSGSGSGGTEGWTDADDAGFRVWNRDFLAWLVGGAFGQQEHAMRSNHGSFAAMLVASIAAYVGDMEQVAREVAFAVHDHVPATITADGRQPAELVRTRSWHYSTFNLLALTRLAMVADRAAERLEEEGQAKGERLWPSLYAAVEYVLPAATGGRDKWPHADLQFEQFAAADLVRAAAAAGHTASQAAVSKLMLPPDGDTWPLRPAPEQLDPVKAPGQRPGTAKPV</sequence>
<evidence type="ECO:0000313" key="6">
    <source>
        <dbReference type="Proteomes" id="UP001642405"/>
    </source>
</evidence>
<dbReference type="SUPFAM" id="SSF48230">
    <property type="entry name" value="Chondroitin AC/alginate lyase"/>
    <property type="match status" value="1"/>
</dbReference>
<keyword evidence="6" id="KW-1185">Reference proteome</keyword>
<comment type="caution">
    <text evidence="5">The sequence shown here is derived from an EMBL/GenBank/DDBJ whole genome shotgun (WGS) entry which is preliminary data.</text>
</comment>
<accession>A0ABP0BWU3</accession>
<proteinExistence type="predicted"/>
<name>A0ABP0BWU3_9PEZI</name>
<gene>
    <name evidence="5" type="ORF">SCUCBS95973_005348</name>
</gene>
<protein>
    <recommendedName>
        <fullName evidence="4">Alginate lyase domain-containing protein</fullName>
    </recommendedName>
</protein>
<evidence type="ECO:0000313" key="5">
    <source>
        <dbReference type="EMBL" id="CAK7223937.1"/>
    </source>
</evidence>
<keyword evidence="1" id="KW-0732">Signal</keyword>
<reference evidence="5 6" key="1">
    <citation type="submission" date="2024-01" db="EMBL/GenBank/DDBJ databases">
        <authorList>
            <person name="Allen C."/>
            <person name="Tagirdzhanova G."/>
        </authorList>
    </citation>
    <scope>NUCLEOTIDE SEQUENCE [LARGE SCALE GENOMIC DNA]</scope>
</reference>
<dbReference type="EMBL" id="CAWUHB010000029">
    <property type="protein sequence ID" value="CAK7223937.1"/>
    <property type="molecule type" value="Genomic_DNA"/>
</dbReference>
<evidence type="ECO:0000259" key="4">
    <source>
        <dbReference type="Pfam" id="PF05426"/>
    </source>
</evidence>